<evidence type="ECO:0000313" key="8">
    <source>
        <dbReference type="EMBL" id="MBD2181400.1"/>
    </source>
</evidence>
<dbReference type="RefSeq" id="WP_190464168.1">
    <property type="nucleotide sequence ID" value="NZ_JACJPW010000020.1"/>
</dbReference>
<evidence type="ECO:0000256" key="4">
    <source>
        <dbReference type="ARBA" id="ARBA00022679"/>
    </source>
</evidence>
<evidence type="ECO:0000256" key="7">
    <source>
        <dbReference type="ARBA" id="ARBA00049120"/>
    </source>
</evidence>
<keyword evidence="9" id="KW-1185">Reference proteome</keyword>
<accession>A0A926ZFZ7</accession>
<comment type="catalytic activity">
    <reaction evidence="7">
        <text>a 2'-deoxycytidine in DNA + S-adenosyl-L-methionine = an N(4)-methyl-2'-deoxycytidine in DNA + S-adenosyl-L-homocysteine + H(+)</text>
        <dbReference type="Rhea" id="RHEA:16857"/>
        <dbReference type="Rhea" id="RHEA-COMP:11369"/>
        <dbReference type="Rhea" id="RHEA-COMP:13674"/>
        <dbReference type="ChEBI" id="CHEBI:15378"/>
        <dbReference type="ChEBI" id="CHEBI:57856"/>
        <dbReference type="ChEBI" id="CHEBI:59789"/>
        <dbReference type="ChEBI" id="CHEBI:85452"/>
        <dbReference type="ChEBI" id="CHEBI:137933"/>
        <dbReference type="EC" id="2.1.1.113"/>
    </reaction>
</comment>
<name>A0A926ZFZ7_9CYAN</name>
<dbReference type="EMBL" id="JACJPW010000020">
    <property type="protein sequence ID" value="MBD2181400.1"/>
    <property type="molecule type" value="Genomic_DNA"/>
</dbReference>
<dbReference type="EC" id="2.1.1.113" evidence="2"/>
<keyword evidence="3" id="KW-0489">Methyltransferase</keyword>
<evidence type="ECO:0000256" key="1">
    <source>
        <dbReference type="ARBA" id="ARBA00010203"/>
    </source>
</evidence>
<dbReference type="GO" id="GO:0009307">
    <property type="term" value="P:DNA restriction-modification system"/>
    <property type="evidence" value="ECO:0007669"/>
    <property type="project" value="UniProtKB-KW"/>
</dbReference>
<dbReference type="Gene3D" id="3.40.50.150">
    <property type="entry name" value="Vaccinia Virus protein VP39"/>
    <property type="match status" value="1"/>
</dbReference>
<keyword evidence="4" id="KW-0808">Transferase</keyword>
<dbReference type="GO" id="GO:0015667">
    <property type="term" value="F:site-specific DNA-methyltransferase (cytosine-N4-specific) activity"/>
    <property type="evidence" value="ECO:0007669"/>
    <property type="project" value="UniProtKB-EC"/>
</dbReference>
<protein>
    <recommendedName>
        <fullName evidence="2">site-specific DNA-methyltransferase (cytosine-N(4)-specific)</fullName>
        <ecNumber evidence="2">2.1.1.113</ecNumber>
    </recommendedName>
</protein>
<comment type="caution">
    <text evidence="8">The sequence shown here is derived from an EMBL/GenBank/DDBJ whole genome shotgun (WGS) entry which is preliminary data.</text>
</comment>
<comment type="similarity">
    <text evidence="1">Belongs to the N(4)/N(6)-methyltransferase family. N(4) subfamily.</text>
</comment>
<dbReference type="AlphaFoldDB" id="A0A926ZFZ7"/>
<evidence type="ECO:0000256" key="3">
    <source>
        <dbReference type="ARBA" id="ARBA00022603"/>
    </source>
</evidence>
<evidence type="ECO:0000313" key="9">
    <source>
        <dbReference type="Proteomes" id="UP000641646"/>
    </source>
</evidence>
<sequence length="312" mass="35808">MIVAVQNQQTAYLHIEGDIPADLDEGVFISVARKPALKIYSLGFQPAKSIPEIPRWFLHKYARKPFTVLDPFAGSGTTIIESLKYGASVYWLDYHPLSRLICRVKTTFASPSEVLQSASAIIQTAENQKYAPNTVHFANKDFWFQQQVQEGLEIIREHIEATKITIQPILWLAFASTVRKTSNMNDGMLLAAKRSRFEEIPKRSRSDVFRYFLQYVEKAVEAIAEWHPFLEKSINNVEELPFADARNLSGDWLCDAIVTSPPYINAIDYVWAAKFELHWLGMVESDRERLDLYSKEIGTERIPRDWSLDQSC</sequence>
<dbReference type="SUPFAM" id="SSF53335">
    <property type="entry name" value="S-adenosyl-L-methionine-dependent methyltransferases"/>
    <property type="match status" value="1"/>
</dbReference>
<proteinExistence type="inferred from homology"/>
<dbReference type="InterPro" id="IPR029063">
    <property type="entry name" value="SAM-dependent_MTases_sf"/>
</dbReference>
<evidence type="ECO:0000256" key="5">
    <source>
        <dbReference type="ARBA" id="ARBA00022691"/>
    </source>
</evidence>
<keyword evidence="5" id="KW-0949">S-adenosyl-L-methionine</keyword>
<keyword evidence="6" id="KW-0680">Restriction system</keyword>
<dbReference type="GO" id="GO:0032259">
    <property type="term" value="P:methylation"/>
    <property type="evidence" value="ECO:0007669"/>
    <property type="project" value="UniProtKB-KW"/>
</dbReference>
<organism evidence="8 9">
    <name type="scientific">Aerosakkonema funiforme FACHB-1375</name>
    <dbReference type="NCBI Taxonomy" id="2949571"/>
    <lineage>
        <taxon>Bacteria</taxon>
        <taxon>Bacillati</taxon>
        <taxon>Cyanobacteriota</taxon>
        <taxon>Cyanophyceae</taxon>
        <taxon>Oscillatoriophycideae</taxon>
        <taxon>Aerosakkonematales</taxon>
        <taxon>Aerosakkonemataceae</taxon>
        <taxon>Aerosakkonema</taxon>
    </lineage>
</organism>
<evidence type="ECO:0000256" key="6">
    <source>
        <dbReference type="ARBA" id="ARBA00022747"/>
    </source>
</evidence>
<dbReference type="PROSITE" id="PS00093">
    <property type="entry name" value="N4_MTASE"/>
    <property type="match status" value="1"/>
</dbReference>
<reference evidence="8" key="1">
    <citation type="journal article" date="2015" name="ISME J.">
        <title>Draft Genome Sequence of Streptomyces incarnatus NRRL8089, which Produces the Nucleoside Antibiotic Sinefungin.</title>
        <authorList>
            <person name="Oshima K."/>
            <person name="Hattori M."/>
            <person name="Shimizu H."/>
            <person name="Fukuda K."/>
            <person name="Nemoto M."/>
            <person name="Inagaki K."/>
            <person name="Tamura T."/>
        </authorList>
    </citation>
    <scope>NUCLEOTIDE SEQUENCE</scope>
    <source>
        <strain evidence="8">FACHB-1375</strain>
    </source>
</reference>
<dbReference type="InterPro" id="IPR017985">
    <property type="entry name" value="MeTrfase_CN4_CS"/>
</dbReference>
<dbReference type="GO" id="GO:0003677">
    <property type="term" value="F:DNA binding"/>
    <property type="evidence" value="ECO:0007669"/>
    <property type="project" value="InterPro"/>
</dbReference>
<gene>
    <name evidence="8" type="ORF">H6G03_09820</name>
</gene>
<reference evidence="8" key="2">
    <citation type="submission" date="2020-08" db="EMBL/GenBank/DDBJ databases">
        <authorList>
            <person name="Chen M."/>
            <person name="Teng W."/>
            <person name="Zhao L."/>
            <person name="Hu C."/>
            <person name="Zhou Y."/>
            <person name="Han B."/>
            <person name="Song L."/>
            <person name="Shu W."/>
        </authorList>
    </citation>
    <scope>NUCLEOTIDE SEQUENCE</scope>
    <source>
        <strain evidence="8">FACHB-1375</strain>
    </source>
</reference>
<dbReference type="Proteomes" id="UP000641646">
    <property type="component" value="Unassembled WGS sequence"/>
</dbReference>
<evidence type="ECO:0000256" key="2">
    <source>
        <dbReference type="ARBA" id="ARBA00012185"/>
    </source>
</evidence>